<accession>H1D368</accession>
<comment type="caution">
    <text evidence="2">The sequence shown here is derived from an EMBL/GenBank/DDBJ whole genome shotgun (WGS) entry which is preliminary data.</text>
</comment>
<dbReference type="InterPro" id="IPR000415">
    <property type="entry name" value="Nitroreductase-like"/>
</dbReference>
<dbReference type="AlphaFoldDB" id="H1D368"/>
<sequence>MLEAIYKRRSIRHFLQKPIPQEDLNQILEAGMWAPSEKNAQPWKFIVIRGAERKAMVKCLKEGIMKNRKGEENAIFGKKYEKFIPSAIYTARVLEQAPVIVFVMNTKGLNYREDHPKDEYLMELADIQSISAAIQNMCLEATNRNIGSLWTCNVFFAYDELKEWLHEDGEMAAAIAFGYTDKEVRPLPRKPMDQVVEYRGDYPDEWKDMLK</sequence>
<dbReference type="PANTHER" id="PTHR23026">
    <property type="entry name" value="NADPH NITROREDUCTASE"/>
    <property type="match status" value="1"/>
</dbReference>
<proteinExistence type="predicted"/>
<feature type="domain" description="Nitroreductase" evidence="1">
    <location>
        <begin position="5"/>
        <end position="179"/>
    </location>
</feature>
<dbReference type="SUPFAM" id="SSF55469">
    <property type="entry name" value="FMN-dependent nitroreductase-like"/>
    <property type="match status" value="1"/>
</dbReference>
<keyword evidence="3" id="KW-1185">Reference proteome</keyword>
<dbReference type="InterPro" id="IPR029479">
    <property type="entry name" value="Nitroreductase"/>
</dbReference>
<dbReference type="eggNOG" id="COG0778">
    <property type="taxonomic scope" value="Bacteria"/>
</dbReference>
<dbReference type="InterPro" id="IPR050627">
    <property type="entry name" value="Nitroreductase/BluB"/>
</dbReference>
<dbReference type="Gene3D" id="3.40.109.10">
    <property type="entry name" value="NADH Oxidase"/>
    <property type="match status" value="1"/>
</dbReference>
<dbReference type="PANTHER" id="PTHR23026:SF123">
    <property type="entry name" value="NAD(P)H NITROREDUCTASE RV3131-RELATED"/>
    <property type="match status" value="1"/>
</dbReference>
<evidence type="ECO:0000259" key="1">
    <source>
        <dbReference type="Pfam" id="PF00881"/>
    </source>
</evidence>
<dbReference type="HOGENOM" id="CLU_070764_7_2_9"/>
<dbReference type="STRING" id="742743.HMPREF9453_02056"/>
<reference evidence="2 3" key="1">
    <citation type="submission" date="2011-11" db="EMBL/GenBank/DDBJ databases">
        <title>The Genome Sequence of Dialister succinatiphilus YIT 11850.</title>
        <authorList>
            <consortium name="The Broad Institute Genome Sequencing Platform"/>
            <person name="Earl A."/>
            <person name="Ward D."/>
            <person name="Feldgarden M."/>
            <person name="Gevers D."/>
            <person name="Morotomi M."/>
            <person name="Young S.K."/>
            <person name="Zeng Q."/>
            <person name="Gargeya S."/>
            <person name="Fitzgerald M."/>
            <person name="Haas B."/>
            <person name="Abouelleil A."/>
            <person name="Alvarado L."/>
            <person name="Arachchi H.M."/>
            <person name="Berlin A."/>
            <person name="Brown A."/>
            <person name="Chapman S.B."/>
            <person name="Dunbar C."/>
            <person name="Gearin G."/>
            <person name="Goldberg J."/>
            <person name="Griggs A."/>
            <person name="Gujja S."/>
            <person name="Heiman D."/>
            <person name="Howarth C."/>
            <person name="Lui A."/>
            <person name="MacDonald P.J.P."/>
            <person name="Montmayeur A."/>
            <person name="Murphy C."/>
            <person name="Neiman D."/>
            <person name="Pearson M."/>
            <person name="Priest M."/>
            <person name="Roberts A."/>
            <person name="Saif S."/>
            <person name="Shea T."/>
            <person name="Sisk P."/>
            <person name="Stolte C."/>
            <person name="Sykes S."/>
            <person name="Wortman J."/>
            <person name="Nusbaum C."/>
            <person name="Birren B."/>
        </authorList>
    </citation>
    <scope>NUCLEOTIDE SEQUENCE [LARGE SCALE GENOMIC DNA]</scope>
    <source>
        <strain evidence="2 3">YIT 11850</strain>
    </source>
</reference>
<dbReference type="PATRIC" id="fig|742743.3.peg.2078"/>
<evidence type="ECO:0000313" key="2">
    <source>
        <dbReference type="EMBL" id="EHO62041.1"/>
    </source>
</evidence>
<organism evidence="2 3">
    <name type="scientific">Dialister succinatiphilus YIT 11850</name>
    <dbReference type="NCBI Taxonomy" id="742743"/>
    <lineage>
        <taxon>Bacteria</taxon>
        <taxon>Bacillati</taxon>
        <taxon>Bacillota</taxon>
        <taxon>Negativicutes</taxon>
        <taxon>Veillonellales</taxon>
        <taxon>Veillonellaceae</taxon>
        <taxon>Dialister</taxon>
    </lineage>
</organism>
<protein>
    <recommendedName>
        <fullName evidence="1">Nitroreductase domain-containing protein</fullName>
    </recommendedName>
</protein>
<evidence type="ECO:0000313" key="3">
    <source>
        <dbReference type="Proteomes" id="UP000003277"/>
    </source>
</evidence>
<gene>
    <name evidence="2" type="ORF">HMPREF9453_02056</name>
</gene>
<dbReference type="Proteomes" id="UP000003277">
    <property type="component" value="Unassembled WGS sequence"/>
</dbReference>
<dbReference type="RefSeq" id="WP_008860547.1">
    <property type="nucleotide sequence ID" value="NZ_JH591190.1"/>
</dbReference>
<dbReference type="EMBL" id="ADLT01000076">
    <property type="protein sequence ID" value="EHO62041.1"/>
    <property type="molecule type" value="Genomic_DNA"/>
</dbReference>
<dbReference type="GO" id="GO:0016491">
    <property type="term" value="F:oxidoreductase activity"/>
    <property type="evidence" value="ECO:0007669"/>
    <property type="project" value="InterPro"/>
</dbReference>
<dbReference type="OrthoDB" id="9812105at2"/>
<dbReference type="Pfam" id="PF00881">
    <property type="entry name" value="Nitroreductase"/>
    <property type="match status" value="1"/>
</dbReference>
<name>H1D368_9FIRM</name>